<gene>
    <name evidence="1" type="ORF">BRAPAZ1V2_A09P36150.2</name>
</gene>
<evidence type="ECO:0000313" key="1">
    <source>
        <dbReference type="EMBL" id="CAG7863148.1"/>
    </source>
</evidence>
<dbReference type="EMBL" id="LS974625">
    <property type="protein sequence ID" value="CAG7863148.1"/>
    <property type="molecule type" value="Genomic_DNA"/>
</dbReference>
<sequence length="77" mass="8506">LGKTFIGNILLGRTFIGNGSCAVKPALCSQVTAKSWSSRLFSHGLFGRVMSSLFWPFVSWPLRQRNGPLWPSNGRPI</sequence>
<organism evidence="1 2">
    <name type="scientific">Brassica campestris</name>
    <name type="common">Field mustard</name>
    <dbReference type="NCBI Taxonomy" id="3711"/>
    <lineage>
        <taxon>Eukaryota</taxon>
        <taxon>Viridiplantae</taxon>
        <taxon>Streptophyta</taxon>
        <taxon>Embryophyta</taxon>
        <taxon>Tracheophyta</taxon>
        <taxon>Spermatophyta</taxon>
        <taxon>Magnoliopsida</taxon>
        <taxon>eudicotyledons</taxon>
        <taxon>Gunneridae</taxon>
        <taxon>Pentapetalae</taxon>
        <taxon>rosids</taxon>
        <taxon>malvids</taxon>
        <taxon>Brassicales</taxon>
        <taxon>Brassicaceae</taxon>
        <taxon>Brassiceae</taxon>
        <taxon>Brassica</taxon>
    </lineage>
</organism>
<dbReference type="AlphaFoldDB" id="A0A8D9CUS8"/>
<name>A0A8D9CUS8_BRACM</name>
<dbReference type="Gramene" id="A09p36150.2_BraZ1">
    <property type="protein sequence ID" value="A09p36150.2_BraZ1.CDS.1"/>
    <property type="gene ID" value="A09g36150.2_BraZ1"/>
</dbReference>
<protein>
    <submittedName>
        <fullName evidence="1">Uncharacterized protein</fullName>
    </submittedName>
</protein>
<accession>A0A8D9CUS8</accession>
<feature type="non-terminal residue" evidence="1">
    <location>
        <position position="1"/>
    </location>
</feature>
<dbReference type="Proteomes" id="UP000694005">
    <property type="component" value="Chromosome A09"/>
</dbReference>
<reference evidence="1 2" key="1">
    <citation type="submission" date="2021-07" db="EMBL/GenBank/DDBJ databases">
        <authorList>
            <consortium name="Genoscope - CEA"/>
            <person name="William W."/>
        </authorList>
    </citation>
    <scope>NUCLEOTIDE SEQUENCE [LARGE SCALE GENOMIC DNA]</scope>
</reference>
<proteinExistence type="predicted"/>
<evidence type="ECO:0000313" key="2">
    <source>
        <dbReference type="Proteomes" id="UP000694005"/>
    </source>
</evidence>